<reference evidence="2 3" key="1">
    <citation type="submission" date="2022-05" db="EMBL/GenBank/DDBJ databases">
        <title>Genome Sequencing of Bee-Associated Microbes.</title>
        <authorList>
            <person name="Dunlap C."/>
        </authorList>
    </citation>
    <scope>NUCLEOTIDE SEQUENCE [LARGE SCALE GENOMIC DNA]</scope>
    <source>
        <strain evidence="2 3">NRRL B-04010</strain>
    </source>
</reference>
<comment type="caution">
    <text evidence="2">The sequence shown here is derived from an EMBL/GenBank/DDBJ whole genome shotgun (WGS) entry which is preliminary data.</text>
</comment>
<protein>
    <submittedName>
        <fullName evidence="2">Thioredoxin family protein</fullName>
    </submittedName>
</protein>
<gene>
    <name evidence="2" type="ORF">M5X12_01635</name>
</gene>
<feature type="domain" description="Thioredoxin" evidence="1">
    <location>
        <begin position="14"/>
        <end position="87"/>
    </location>
</feature>
<dbReference type="CDD" id="cd02947">
    <property type="entry name" value="TRX_family"/>
    <property type="match status" value="1"/>
</dbReference>
<dbReference type="PROSITE" id="PS51257">
    <property type="entry name" value="PROKAR_LIPOPROTEIN"/>
    <property type="match status" value="1"/>
</dbReference>
<dbReference type="Gene3D" id="3.40.30.10">
    <property type="entry name" value="Glutaredoxin"/>
    <property type="match status" value="1"/>
</dbReference>
<keyword evidence="3" id="KW-1185">Reference proteome</keyword>
<evidence type="ECO:0000259" key="1">
    <source>
        <dbReference type="Pfam" id="PF00085"/>
    </source>
</evidence>
<evidence type="ECO:0000313" key="2">
    <source>
        <dbReference type="EMBL" id="MCY9759265.1"/>
    </source>
</evidence>
<evidence type="ECO:0000313" key="3">
    <source>
        <dbReference type="Proteomes" id="UP001527181"/>
    </source>
</evidence>
<proteinExistence type="predicted"/>
<sequence>MREFEQLTSVESANEFIRSHRLSFLYITMTGCSVCHGLQPQVQKLMTKYPDIQLATINAEEVPAVAGRFSVFTAPVLLLYVEGKEYVREARIVHLDLLDEKIRKIYDLVTGQSLFEGSGTIMKT</sequence>
<name>A0ABT4GRF4_PAEAL</name>
<organism evidence="2 3">
    <name type="scientific">Paenibacillus alvei</name>
    <name type="common">Bacillus alvei</name>
    <dbReference type="NCBI Taxonomy" id="44250"/>
    <lineage>
        <taxon>Bacteria</taxon>
        <taxon>Bacillati</taxon>
        <taxon>Bacillota</taxon>
        <taxon>Bacilli</taxon>
        <taxon>Bacillales</taxon>
        <taxon>Paenibacillaceae</taxon>
        <taxon>Paenibacillus</taxon>
    </lineage>
</organism>
<dbReference type="RefSeq" id="WP_268599181.1">
    <property type="nucleotide sequence ID" value="NZ_JAMDNP010000003.1"/>
</dbReference>
<dbReference type="Proteomes" id="UP001527181">
    <property type="component" value="Unassembled WGS sequence"/>
</dbReference>
<dbReference type="InterPro" id="IPR036249">
    <property type="entry name" value="Thioredoxin-like_sf"/>
</dbReference>
<dbReference type="EMBL" id="JAMDNP010000003">
    <property type="protein sequence ID" value="MCY9759265.1"/>
    <property type="molecule type" value="Genomic_DNA"/>
</dbReference>
<dbReference type="Pfam" id="PF00085">
    <property type="entry name" value="Thioredoxin"/>
    <property type="match status" value="1"/>
</dbReference>
<dbReference type="SUPFAM" id="SSF52833">
    <property type="entry name" value="Thioredoxin-like"/>
    <property type="match status" value="1"/>
</dbReference>
<accession>A0ABT4GRF4</accession>
<dbReference type="InterPro" id="IPR013766">
    <property type="entry name" value="Thioredoxin_domain"/>
</dbReference>